<dbReference type="AlphaFoldDB" id="A0A2J6X3Z2"/>
<feature type="non-terminal residue" evidence="1">
    <location>
        <position position="1"/>
    </location>
</feature>
<sequence length="69" mass="8351">ELEKKMKEQDAQVKLKAKENEMSKMIEALTVVIENTHEVDEKETYREQADFLFEQIQKIKQIIDRWVVR</sequence>
<evidence type="ECO:0000313" key="1">
    <source>
        <dbReference type="EMBL" id="PMP81032.1"/>
    </source>
</evidence>
<comment type="caution">
    <text evidence="1">The sequence shown here is derived from an EMBL/GenBank/DDBJ whole genome shotgun (WGS) entry which is preliminary data.</text>
</comment>
<evidence type="ECO:0000313" key="2">
    <source>
        <dbReference type="Proteomes" id="UP000236910"/>
    </source>
</evidence>
<dbReference type="Proteomes" id="UP000236910">
    <property type="component" value="Unassembled WGS sequence"/>
</dbReference>
<protein>
    <submittedName>
        <fullName evidence="1">Uncharacterized protein</fullName>
    </submittedName>
</protein>
<accession>A0A2J6X3Z2</accession>
<gene>
    <name evidence="1" type="ORF">C0175_06245</name>
</gene>
<dbReference type="EMBL" id="PNIX01000354">
    <property type="protein sequence ID" value="PMP81032.1"/>
    <property type="molecule type" value="Genomic_DNA"/>
</dbReference>
<organism evidence="1 2">
    <name type="scientific">Caldisericum exile</name>
    <dbReference type="NCBI Taxonomy" id="693075"/>
    <lineage>
        <taxon>Bacteria</taxon>
        <taxon>Pseudomonadati</taxon>
        <taxon>Caldisericota/Cryosericota group</taxon>
        <taxon>Caldisericota</taxon>
        <taxon>Caldisericia</taxon>
        <taxon>Caldisericales</taxon>
        <taxon>Caldisericaceae</taxon>
        <taxon>Caldisericum</taxon>
    </lineage>
</organism>
<name>A0A2J6X3Z2_9BACT</name>
<proteinExistence type="predicted"/>
<reference evidence="1 2" key="1">
    <citation type="submission" date="2018-01" db="EMBL/GenBank/DDBJ databases">
        <title>Metagenomic assembled genomes from two thermal pools in the Uzon Caldera, Kamchatka, Russia.</title>
        <authorList>
            <person name="Wilkins L."/>
            <person name="Ettinger C."/>
        </authorList>
    </citation>
    <scope>NUCLEOTIDE SEQUENCE [LARGE SCALE GENOMIC DNA]</scope>
    <source>
        <strain evidence="1">ARK-10</strain>
    </source>
</reference>